<protein>
    <submittedName>
        <fullName evidence="2">Uncharacterized protein</fullName>
    </submittedName>
</protein>
<evidence type="ECO:0000313" key="2">
    <source>
        <dbReference type="EMBL" id="RRT60118.1"/>
    </source>
</evidence>
<name>A0A426Z803_ENSVE</name>
<feature type="region of interest" description="Disordered" evidence="1">
    <location>
        <begin position="1"/>
        <end position="64"/>
    </location>
</feature>
<sequence>MRQLLLPRFNQEPQEFAKSGDKKQRGSETLPRFGWEWGASDETNQTVLAGNPPAPASATTNNEVSPSLYRESADDDVSALIPDKGESCTRADGTDTWRSKRGVGPTLPISDTQASVVAYGTQRSRHVLLGVAKWFIYDCSPLKE</sequence>
<reference evidence="2 3" key="1">
    <citation type="journal article" date="2014" name="Agronomy (Basel)">
        <title>A Draft Genome Sequence for Ensete ventricosum, the Drought-Tolerant Tree Against Hunger.</title>
        <authorList>
            <person name="Harrison J."/>
            <person name="Moore K.A."/>
            <person name="Paszkiewicz K."/>
            <person name="Jones T."/>
            <person name="Grant M."/>
            <person name="Ambacheew D."/>
            <person name="Muzemil S."/>
            <person name="Studholme D.J."/>
        </authorList>
    </citation>
    <scope>NUCLEOTIDE SEQUENCE [LARGE SCALE GENOMIC DNA]</scope>
</reference>
<feature type="compositionally biased region" description="Basic and acidic residues" evidence="1">
    <location>
        <begin position="83"/>
        <end position="98"/>
    </location>
</feature>
<evidence type="ECO:0000256" key="1">
    <source>
        <dbReference type="SAM" id="MobiDB-lite"/>
    </source>
</evidence>
<dbReference type="EMBL" id="AMZH03007921">
    <property type="protein sequence ID" value="RRT60118.1"/>
    <property type="molecule type" value="Genomic_DNA"/>
</dbReference>
<comment type="caution">
    <text evidence="2">The sequence shown here is derived from an EMBL/GenBank/DDBJ whole genome shotgun (WGS) entry which is preliminary data.</text>
</comment>
<dbReference type="Proteomes" id="UP000287651">
    <property type="component" value="Unassembled WGS sequence"/>
</dbReference>
<gene>
    <name evidence="2" type="ORF">B296_00017258</name>
</gene>
<accession>A0A426Z803</accession>
<organism evidence="2 3">
    <name type="scientific">Ensete ventricosum</name>
    <name type="common">Abyssinian banana</name>
    <name type="synonym">Musa ensete</name>
    <dbReference type="NCBI Taxonomy" id="4639"/>
    <lineage>
        <taxon>Eukaryota</taxon>
        <taxon>Viridiplantae</taxon>
        <taxon>Streptophyta</taxon>
        <taxon>Embryophyta</taxon>
        <taxon>Tracheophyta</taxon>
        <taxon>Spermatophyta</taxon>
        <taxon>Magnoliopsida</taxon>
        <taxon>Liliopsida</taxon>
        <taxon>Zingiberales</taxon>
        <taxon>Musaceae</taxon>
        <taxon>Ensete</taxon>
    </lineage>
</organism>
<proteinExistence type="predicted"/>
<evidence type="ECO:0000313" key="3">
    <source>
        <dbReference type="Proteomes" id="UP000287651"/>
    </source>
</evidence>
<dbReference type="AlphaFoldDB" id="A0A426Z803"/>
<feature type="region of interest" description="Disordered" evidence="1">
    <location>
        <begin position="79"/>
        <end position="107"/>
    </location>
</feature>